<dbReference type="KEGG" id="luo:HHL09_03445"/>
<dbReference type="PROSITE" id="PS50901">
    <property type="entry name" value="FTSK"/>
    <property type="match status" value="1"/>
</dbReference>
<evidence type="ECO:0000313" key="6">
    <source>
        <dbReference type="EMBL" id="QJE94870.1"/>
    </source>
</evidence>
<sequence>MPTVNDPLHPEWIRHLLKRLQEAVSSVAGREAALKREHAASVLAAKRQSTAMREAGTLNRSSRQEALIEECDREQAWATAKYEKRRIWISEAAQSAHGNLARRVREEKDLQVGRRQAESLRVRAEAKEAWERARQDHREFSEKIAADGDEVRNLAVDSMKVLRGFRPLFGMMLRKGRMASVPEPDRNKARETLREEGREKLEEAYGRIDGLKKNPLALFFRFVPLTLVLFLIAVYFGYQIYQAEDRAAEFARIESTLALALLVPVVLHLVSAILLLVPARRMAKLLQGARRAGFAATAVSEAHVAALGKSLKKDLADQSSGISETLKESEEIAQELMQAGRKKIEEQYERLPAKAEALYKRSLTRVARRLESGVAGNDFAGTSEETERESEYQRGIAGADEALRAGVGRLVVEWDEEVVPLHRELLGLAELAEERFPAWDESWISSWTPPDDAERAVPFGRIQVSLPALAGGMPESDAFQLAGPVEFEVPYSLGFAERASLMIDGDASKAADTIHEIVLRLLSSHPAGRAIFTLIDPVGLGKDFAGLMHLGDYEETLINGRIWTQTTQIEERLAELSENIEKVIQMYLRNEFATLDDYNKYAGTVAEKHRFLVISGFPAAFSETAAKRLLSIATSGARCGVYLLIHRDARQGSIDGPLAEALERACIHLVEENGAYRVANLPAGADHLVASVPPRGELETALVHRLGQVSVDSNRVEVPFSNIAPAENEWWASSTGDELRVPIGRSGAKKFQWLALGKGTRQHVLVAGKTGSGKSTLFHVMITNLALHCSPDEVEFYLVDFKKGVEFKCYGAKRLPHARVVAMESDREFGLSVLHRVDDELRRRGEMFRKHGSQDLAGYRKASGETLPRTLLMIDEFQELFTEDDAVAQTASLLLDRIVRQGRAFGIHVILGSQTLGGAYTLARATLGQMVVRIALQCNEADAYLIMDDDNPAPRLLTRPGEGIYNDNAGALAANSPFQAVWLSEEERNELLDRIARMARESGRKVAAPVVFEGNAPAEIAGNMELAELLDSRPATRPSETKAWLGEPNSIKGPAEASFARRSGSHLLVVGQSDDRVSSLLSLAVLSLAAGQPADGARFIVLDSASSQGTSGRLKSLLPHEVRVAGPAATAEIFAELSTELQQRSSGEKEGPEIFVVIHGLQRFKKLKQEDDFLFAMDDGPSGPNPAKVLADLASEGGAQGIHLLAGVDTWNNVSRWLPRKVMAEFEMRVVFQMSANDSANLIDSPAASSLGLHRALLYNEAMGATETFRPYAEPGADWWAEFAEKIKAREEGSLAS</sequence>
<dbReference type="InterPro" id="IPR002543">
    <property type="entry name" value="FtsK_dom"/>
</dbReference>
<keyword evidence="4" id="KW-0812">Transmembrane</keyword>
<dbReference type="SUPFAM" id="SSF52540">
    <property type="entry name" value="P-loop containing nucleoside triphosphate hydrolases"/>
    <property type="match status" value="1"/>
</dbReference>
<dbReference type="InterPro" id="IPR050206">
    <property type="entry name" value="FtsK/SpoIIIE/SftA"/>
</dbReference>
<evidence type="ECO:0000313" key="7">
    <source>
        <dbReference type="Proteomes" id="UP000501812"/>
    </source>
</evidence>
<feature type="transmembrane region" description="Helical" evidence="4">
    <location>
        <begin position="216"/>
        <end position="238"/>
    </location>
</feature>
<evidence type="ECO:0000256" key="4">
    <source>
        <dbReference type="SAM" id="Phobius"/>
    </source>
</evidence>
<dbReference type="GO" id="GO:0003677">
    <property type="term" value="F:DNA binding"/>
    <property type="evidence" value="ECO:0007669"/>
    <property type="project" value="InterPro"/>
</dbReference>
<keyword evidence="1 3" id="KW-0547">Nucleotide-binding</keyword>
<reference evidence="6 7" key="1">
    <citation type="submission" date="2020-04" db="EMBL/GenBank/DDBJ databases">
        <title>Luteolibacter sp. G-1-1-1 isolated from soil.</title>
        <authorList>
            <person name="Dahal R.H."/>
        </authorList>
    </citation>
    <scope>NUCLEOTIDE SEQUENCE [LARGE SCALE GENOMIC DNA]</scope>
    <source>
        <strain evidence="6 7">G-1-1-1</strain>
    </source>
</reference>
<evidence type="ECO:0000256" key="2">
    <source>
        <dbReference type="ARBA" id="ARBA00022840"/>
    </source>
</evidence>
<dbReference type="Gene3D" id="3.40.50.300">
    <property type="entry name" value="P-loop containing nucleotide triphosphate hydrolases"/>
    <property type="match status" value="3"/>
</dbReference>
<dbReference type="Proteomes" id="UP000501812">
    <property type="component" value="Chromosome"/>
</dbReference>
<dbReference type="EMBL" id="CP051774">
    <property type="protein sequence ID" value="QJE94870.1"/>
    <property type="molecule type" value="Genomic_DNA"/>
</dbReference>
<feature type="transmembrane region" description="Helical" evidence="4">
    <location>
        <begin position="258"/>
        <end position="277"/>
    </location>
</feature>
<dbReference type="InterPro" id="IPR027417">
    <property type="entry name" value="P-loop_NTPase"/>
</dbReference>
<keyword evidence="4" id="KW-0472">Membrane</keyword>
<keyword evidence="4" id="KW-1133">Transmembrane helix</keyword>
<accession>A0A858REZ1</accession>
<protein>
    <submittedName>
        <fullName evidence="6">ATP-binding protein</fullName>
    </submittedName>
</protein>
<dbReference type="RefSeq" id="WP_169453091.1">
    <property type="nucleotide sequence ID" value="NZ_CP051774.1"/>
</dbReference>
<name>A0A858REZ1_9BACT</name>
<evidence type="ECO:0000259" key="5">
    <source>
        <dbReference type="PROSITE" id="PS50901"/>
    </source>
</evidence>
<gene>
    <name evidence="6" type="ORF">HHL09_03445</name>
</gene>
<evidence type="ECO:0000256" key="1">
    <source>
        <dbReference type="ARBA" id="ARBA00022741"/>
    </source>
</evidence>
<feature type="binding site" evidence="3">
    <location>
        <begin position="768"/>
        <end position="775"/>
    </location>
    <ligand>
        <name>ATP</name>
        <dbReference type="ChEBI" id="CHEBI:30616"/>
    </ligand>
</feature>
<dbReference type="PANTHER" id="PTHR22683:SF41">
    <property type="entry name" value="DNA TRANSLOCASE FTSK"/>
    <property type="match status" value="1"/>
</dbReference>
<dbReference type="GO" id="GO:0005524">
    <property type="term" value="F:ATP binding"/>
    <property type="evidence" value="ECO:0007669"/>
    <property type="project" value="UniProtKB-UniRule"/>
</dbReference>
<dbReference type="Pfam" id="PF01580">
    <property type="entry name" value="FtsK_SpoIIIE"/>
    <property type="match status" value="1"/>
</dbReference>
<keyword evidence="7" id="KW-1185">Reference proteome</keyword>
<feature type="domain" description="FtsK" evidence="5">
    <location>
        <begin position="748"/>
        <end position="945"/>
    </location>
</feature>
<evidence type="ECO:0000256" key="3">
    <source>
        <dbReference type="PROSITE-ProRule" id="PRU00289"/>
    </source>
</evidence>
<dbReference type="PANTHER" id="PTHR22683">
    <property type="entry name" value="SPORULATION PROTEIN RELATED"/>
    <property type="match status" value="1"/>
</dbReference>
<organism evidence="6 7">
    <name type="scientific">Luteolibacter luteus</name>
    <dbReference type="NCBI Taxonomy" id="2728835"/>
    <lineage>
        <taxon>Bacteria</taxon>
        <taxon>Pseudomonadati</taxon>
        <taxon>Verrucomicrobiota</taxon>
        <taxon>Verrucomicrobiia</taxon>
        <taxon>Verrucomicrobiales</taxon>
        <taxon>Verrucomicrobiaceae</taxon>
        <taxon>Luteolibacter</taxon>
    </lineage>
</organism>
<proteinExistence type="predicted"/>
<keyword evidence="2 3" id="KW-0067">ATP-binding</keyword>